<dbReference type="Gene3D" id="3.40.50.720">
    <property type="entry name" value="NAD(P)-binding Rossmann-like Domain"/>
    <property type="match status" value="1"/>
</dbReference>
<reference evidence="2 3" key="1">
    <citation type="submission" date="2017-06" db="EMBL/GenBank/DDBJ databases">
        <title>Description of Avrilella dinanensis gen. nov. sp. nov.</title>
        <authorList>
            <person name="Leyer C."/>
            <person name="Sassi M."/>
            <person name="Minet J."/>
            <person name="Kayal S."/>
            <person name="Cattoir V."/>
        </authorList>
    </citation>
    <scope>NUCLEOTIDE SEQUENCE [LARGE SCALE GENOMIC DNA]</scope>
    <source>
        <strain evidence="2 3">UR159</strain>
    </source>
</reference>
<evidence type="ECO:0000313" key="2">
    <source>
        <dbReference type="EMBL" id="PJR04087.1"/>
    </source>
</evidence>
<feature type="domain" description="NAD(P)-binding" evidence="1">
    <location>
        <begin position="7"/>
        <end position="187"/>
    </location>
</feature>
<dbReference type="InterPro" id="IPR016040">
    <property type="entry name" value="NAD(P)-bd_dom"/>
</dbReference>
<dbReference type="PANTHER" id="PTHR15020:SF50">
    <property type="entry name" value="UPF0659 PROTEIN YMR090W"/>
    <property type="match status" value="1"/>
</dbReference>
<protein>
    <submittedName>
        <fullName evidence="2">Epimerase</fullName>
    </submittedName>
</protein>
<dbReference type="RefSeq" id="WP_100677652.1">
    <property type="nucleotide sequence ID" value="NZ_NIPO01000001.1"/>
</dbReference>
<proteinExistence type="predicted"/>
<organism evidence="2 3">
    <name type="scientific">Avrilella dinanensis</name>
    <dbReference type="NCBI Taxonomy" id="2008672"/>
    <lineage>
        <taxon>Bacteria</taxon>
        <taxon>Pseudomonadati</taxon>
        <taxon>Bacteroidota</taxon>
        <taxon>Flavobacteriia</taxon>
        <taxon>Flavobacteriales</taxon>
        <taxon>Flavobacteriaceae</taxon>
        <taxon>Avrilella</taxon>
    </lineage>
</organism>
<accession>A0A2M9R5E2</accession>
<sequence length="211" mass="23576">MKILVIGTTGRVGQLLVKALLHENHTVVGTSRKAELLMDFPNFSQIKLDLLSSVEEIEEMIPNEIEAIYFVSGSRGKNLLQVDLHGAIKTMQVAEKLNIKRYVLLSSVFALQPNRWNESFLQPLTDYYIAKHYADQWLLSTVLNYTILQPGTLEEKNGSGMIKVNVENPAGNAIENVVTTLVEVLQNQAAFKKVITMHDGDTPIKEAISKL</sequence>
<dbReference type="AlphaFoldDB" id="A0A2M9R5E2"/>
<evidence type="ECO:0000313" key="3">
    <source>
        <dbReference type="Proteomes" id="UP000231960"/>
    </source>
</evidence>
<dbReference type="Pfam" id="PF13460">
    <property type="entry name" value="NAD_binding_10"/>
    <property type="match status" value="1"/>
</dbReference>
<gene>
    <name evidence="2" type="ORF">CDL10_05780</name>
</gene>
<dbReference type="SUPFAM" id="SSF51735">
    <property type="entry name" value="NAD(P)-binding Rossmann-fold domains"/>
    <property type="match status" value="1"/>
</dbReference>
<dbReference type="PANTHER" id="PTHR15020">
    <property type="entry name" value="FLAVIN REDUCTASE-RELATED"/>
    <property type="match status" value="1"/>
</dbReference>
<evidence type="ECO:0000259" key="1">
    <source>
        <dbReference type="Pfam" id="PF13460"/>
    </source>
</evidence>
<dbReference type="Proteomes" id="UP000231960">
    <property type="component" value="Unassembled WGS sequence"/>
</dbReference>
<dbReference type="OrthoDB" id="9787486at2"/>
<dbReference type="EMBL" id="NIPO01000001">
    <property type="protein sequence ID" value="PJR04087.1"/>
    <property type="molecule type" value="Genomic_DNA"/>
</dbReference>
<comment type="caution">
    <text evidence="2">The sequence shown here is derived from an EMBL/GenBank/DDBJ whole genome shotgun (WGS) entry which is preliminary data.</text>
</comment>
<keyword evidence="3" id="KW-1185">Reference proteome</keyword>
<name>A0A2M9R5E2_9FLAO</name>
<dbReference type="InterPro" id="IPR036291">
    <property type="entry name" value="NAD(P)-bd_dom_sf"/>
</dbReference>